<dbReference type="Gene3D" id="3.40.30.10">
    <property type="entry name" value="Glutaredoxin"/>
    <property type="match status" value="1"/>
</dbReference>
<dbReference type="Pfam" id="PF13409">
    <property type="entry name" value="GST_N_2"/>
    <property type="match status" value="1"/>
</dbReference>
<comment type="caution">
    <text evidence="2">The sequence shown here is derived from an EMBL/GenBank/DDBJ whole genome shotgun (WGS) entry which is preliminary data.</text>
</comment>
<evidence type="ECO:0000313" key="2">
    <source>
        <dbReference type="EMBL" id="MFC3102312.1"/>
    </source>
</evidence>
<dbReference type="SUPFAM" id="SSF52833">
    <property type="entry name" value="Thioredoxin-like"/>
    <property type="match status" value="1"/>
</dbReference>
<dbReference type="InterPro" id="IPR036249">
    <property type="entry name" value="Thioredoxin-like_sf"/>
</dbReference>
<dbReference type="SFLD" id="SFLDS00019">
    <property type="entry name" value="Glutathione_Transferase_(cytos"/>
    <property type="match status" value="1"/>
</dbReference>
<evidence type="ECO:0000313" key="3">
    <source>
        <dbReference type="Proteomes" id="UP001595462"/>
    </source>
</evidence>
<dbReference type="InterPro" id="IPR004045">
    <property type="entry name" value="Glutathione_S-Trfase_N"/>
</dbReference>
<dbReference type="CDD" id="cd03194">
    <property type="entry name" value="GST_C_3"/>
    <property type="match status" value="1"/>
</dbReference>
<dbReference type="PANTHER" id="PTHR42673">
    <property type="entry name" value="MALEYLACETOACETATE ISOMERASE"/>
    <property type="match status" value="1"/>
</dbReference>
<keyword evidence="3" id="KW-1185">Reference proteome</keyword>
<dbReference type="SUPFAM" id="SSF47616">
    <property type="entry name" value="GST C-terminal domain-like"/>
    <property type="match status" value="1"/>
</dbReference>
<dbReference type="InterPro" id="IPR040079">
    <property type="entry name" value="Glutathione_S-Trfase"/>
</dbReference>
<dbReference type="PANTHER" id="PTHR42673:SF4">
    <property type="entry name" value="MALEYLACETOACETATE ISOMERASE"/>
    <property type="match status" value="1"/>
</dbReference>
<dbReference type="Pfam" id="PF13410">
    <property type="entry name" value="GST_C_2"/>
    <property type="match status" value="1"/>
</dbReference>
<organism evidence="2 3">
    <name type="scientific">Salinisphaera aquimarina</name>
    <dbReference type="NCBI Taxonomy" id="2094031"/>
    <lineage>
        <taxon>Bacteria</taxon>
        <taxon>Pseudomonadati</taxon>
        <taxon>Pseudomonadota</taxon>
        <taxon>Gammaproteobacteria</taxon>
        <taxon>Salinisphaerales</taxon>
        <taxon>Salinisphaeraceae</taxon>
        <taxon>Salinisphaera</taxon>
    </lineage>
</organism>
<accession>A0ABV7EKV2</accession>
<dbReference type="RefSeq" id="WP_380685238.1">
    <property type="nucleotide sequence ID" value="NZ_JBHRSS010000001.1"/>
</dbReference>
<gene>
    <name evidence="2" type="ORF">ACFOSU_00230</name>
</gene>
<protein>
    <submittedName>
        <fullName evidence="2">Glutathione S-transferase family protein</fullName>
    </submittedName>
</protein>
<reference evidence="3" key="1">
    <citation type="journal article" date="2019" name="Int. J. Syst. Evol. Microbiol.">
        <title>The Global Catalogue of Microorganisms (GCM) 10K type strain sequencing project: providing services to taxonomists for standard genome sequencing and annotation.</title>
        <authorList>
            <consortium name="The Broad Institute Genomics Platform"/>
            <consortium name="The Broad Institute Genome Sequencing Center for Infectious Disease"/>
            <person name="Wu L."/>
            <person name="Ma J."/>
        </authorList>
    </citation>
    <scope>NUCLEOTIDE SEQUENCE [LARGE SCALE GENOMIC DNA]</scope>
    <source>
        <strain evidence="3">KCTC 52640</strain>
    </source>
</reference>
<evidence type="ECO:0000259" key="1">
    <source>
        <dbReference type="PROSITE" id="PS50404"/>
    </source>
</evidence>
<dbReference type="CDD" id="cd03043">
    <property type="entry name" value="GST_N_1"/>
    <property type="match status" value="1"/>
</dbReference>
<dbReference type="InterPro" id="IPR036282">
    <property type="entry name" value="Glutathione-S-Trfase_C_sf"/>
</dbReference>
<proteinExistence type="predicted"/>
<sequence length="228" mass="25681">MSYRLHIANKNYSSWSMRAWVLMKALGIPFKEVLTPFDGAGRQTAFDTFSPTGKVPCLEHGELTIWDSLAIAEYLAESYSHAWPANGPARAWARSATAEMHSGFPALRDECSMNCSLTIDLGTPSDALQADLDRLDQLWTDGLSRFHGPWLGGSDFTTVDAFYAPVAVRIRGYQLTLGEPAMAYPERLWHHPSISQWVHEGIEETWVDKPHEEDCVRGRKILTNRRQS</sequence>
<dbReference type="EMBL" id="JBHRSS010000001">
    <property type="protein sequence ID" value="MFC3102312.1"/>
    <property type="molecule type" value="Genomic_DNA"/>
</dbReference>
<dbReference type="Gene3D" id="1.20.1050.10">
    <property type="match status" value="1"/>
</dbReference>
<dbReference type="Proteomes" id="UP001595462">
    <property type="component" value="Unassembled WGS sequence"/>
</dbReference>
<dbReference type="PROSITE" id="PS50404">
    <property type="entry name" value="GST_NTER"/>
    <property type="match status" value="1"/>
</dbReference>
<feature type="domain" description="GST N-terminal" evidence="1">
    <location>
        <begin position="3"/>
        <end position="83"/>
    </location>
</feature>
<name>A0ABV7EKV2_9GAMM</name>